<dbReference type="EMBL" id="DSDS01000191">
    <property type="protein sequence ID" value="HET98710.1"/>
    <property type="molecule type" value="Genomic_DNA"/>
</dbReference>
<reference evidence="1" key="1">
    <citation type="journal article" date="2020" name="mSystems">
        <title>Genome- and Community-Level Interaction Insights into Carbon Utilization and Element Cycling Functions of Hydrothermarchaeota in Hydrothermal Sediment.</title>
        <authorList>
            <person name="Zhou Z."/>
            <person name="Liu Y."/>
            <person name="Xu W."/>
            <person name="Pan J."/>
            <person name="Luo Z.H."/>
            <person name="Li M."/>
        </authorList>
    </citation>
    <scope>NUCLEOTIDE SEQUENCE [LARGE SCALE GENOMIC DNA]</scope>
    <source>
        <strain evidence="1">SpSt-1224</strain>
    </source>
</reference>
<sequence>MSESNFFACRQCGYCCQGETTVSLDQADQERLSAHLGLPFAEVKARYLRVTGKTVQMKTVDGHCIFYDNGCTVHEGKPWRCRQWPLHPSMLADSSNFETIRNSCPGFKTGLTYEEFRLAMSKD</sequence>
<dbReference type="Proteomes" id="UP000885986">
    <property type="component" value="Unassembled WGS sequence"/>
</dbReference>
<accession>A0A7C2XHZ8</accession>
<dbReference type="AlphaFoldDB" id="A0A7C2XHZ8"/>
<proteinExistence type="predicted"/>
<gene>
    <name evidence="1" type="ORF">ENN98_08550</name>
</gene>
<dbReference type="Pfam" id="PF03692">
    <property type="entry name" value="CxxCxxCC"/>
    <property type="match status" value="1"/>
</dbReference>
<name>A0A7C2XHZ8_9BACT</name>
<comment type="caution">
    <text evidence="1">The sequence shown here is derived from an EMBL/GenBank/DDBJ whole genome shotgun (WGS) entry which is preliminary data.</text>
</comment>
<dbReference type="InterPro" id="IPR005358">
    <property type="entry name" value="Puta_zinc/iron-chelating_dom"/>
</dbReference>
<organism evidence="1">
    <name type="scientific">Desulfurivibrio alkaliphilus</name>
    <dbReference type="NCBI Taxonomy" id="427923"/>
    <lineage>
        <taxon>Bacteria</taxon>
        <taxon>Pseudomonadati</taxon>
        <taxon>Thermodesulfobacteriota</taxon>
        <taxon>Desulfobulbia</taxon>
        <taxon>Desulfobulbales</taxon>
        <taxon>Desulfobulbaceae</taxon>
        <taxon>Desulfurivibrio</taxon>
    </lineage>
</organism>
<evidence type="ECO:0000313" key="1">
    <source>
        <dbReference type="EMBL" id="HET98710.1"/>
    </source>
</evidence>
<dbReference type="PANTHER" id="PTHR35866:SF1">
    <property type="entry name" value="YKGJ FAMILY CYSTEINE CLUSTER PROTEIN"/>
    <property type="match status" value="1"/>
</dbReference>
<dbReference type="PANTHER" id="PTHR35866">
    <property type="entry name" value="PUTATIVE-RELATED"/>
    <property type="match status" value="1"/>
</dbReference>
<protein>
    <submittedName>
        <fullName evidence="1">YkgJ family cysteine cluster protein</fullName>
    </submittedName>
</protein>